<dbReference type="Proteomes" id="UP000679220">
    <property type="component" value="Unassembled WGS sequence"/>
</dbReference>
<dbReference type="InterPro" id="IPR032627">
    <property type="entry name" value="DUF4876"/>
</dbReference>
<dbReference type="EMBL" id="JAGTAR010000002">
    <property type="protein sequence ID" value="MBR8534315.1"/>
    <property type="molecule type" value="Genomic_DNA"/>
</dbReference>
<evidence type="ECO:0000313" key="3">
    <source>
        <dbReference type="Proteomes" id="UP000679220"/>
    </source>
</evidence>
<proteinExistence type="predicted"/>
<evidence type="ECO:0000256" key="1">
    <source>
        <dbReference type="SAM" id="SignalP"/>
    </source>
</evidence>
<protein>
    <submittedName>
        <fullName evidence="2">DUF4876 domain-containing protein</fullName>
    </submittedName>
</protein>
<reference evidence="2" key="2">
    <citation type="submission" date="2021-04" db="EMBL/GenBank/DDBJ databases">
        <authorList>
            <person name="Zhang T."/>
            <person name="Zhang Y."/>
            <person name="Lu D."/>
            <person name="Zuo D."/>
            <person name="Du Z."/>
        </authorList>
    </citation>
    <scope>NUCLEOTIDE SEQUENCE</scope>
    <source>
        <strain evidence="2">JR1</strain>
    </source>
</reference>
<sequence length="390" mass="43722">MKTLQIIPLLLLTVLLFSCNDDENFVAKTDVEVALHFEDESTAIELDDITVTFININNGSEIKSTSDTNGKVSLMLEEGVYSMVANGEKTITIDGNVQTVTISGSIENKVVNASSSTFELPLFYSAPGEGWVIKEVYYAGSRTPENKAYYKDQYIEIYNNSSEVLYADGLTISEAEHNTSRELNEWADWLSQGVVVRTIYTIPGSGTEHPVQPGESLILASQPIDHTIENANSIDLKGAHWQWFDEGTTDVDVQEVPNLTKYYSYSKSFWLLHTSGYNSFILWRADDMEAFMSTQRKETENSAGNTIEGYLVPNEIILDAVESSRKDKFLTKALAPQIDLTYTYCNETFSKKSIRRKVQGYDDGRAILMDTNNSDNDFIKNAELKPGEVE</sequence>
<evidence type="ECO:0000313" key="2">
    <source>
        <dbReference type="EMBL" id="MBR8534315.1"/>
    </source>
</evidence>
<feature type="signal peptide" evidence="1">
    <location>
        <begin position="1"/>
        <end position="20"/>
    </location>
</feature>
<keyword evidence="3" id="KW-1185">Reference proteome</keyword>
<keyword evidence="1" id="KW-0732">Signal</keyword>
<dbReference type="AlphaFoldDB" id="A0A941IUK6"/>
<name>A0A941IUK6_9BACT</name>
<comment type="caution">
    <text evidence="2">The sequence shown here is derived from an EMBL/GenBank/DDBJ whole genome shotgun (WGS) entry which is preliminary data.</text>
</comment>
<organism evidence="2 3">
    <name type="scientific">Carboxylicivirga sediminis</name>
    <dbReference type="NCBI Taxonomy" id="2006564"/>
    <lineage>
        <taxon>Bacteria</taxon>
        <taxon>Pseudomonadati</taxon>
        <taxon>Bacteroidota</taxon>
        <taxon>Bacteroidia</taxon>
        <taxon>Marinilabiliales</taxon>
        <taxon>Marinilabiliaceae</taxon>
        <taxon>Carboxylicivirga</taxon>
    </lineage>
</organism>
<dbReference type="Pfam" id="PF16215">
    <property type="entry name" value="DUF4876"/>
    <property type="match status" value="1"/>
</dbReference>
<feature type="chain" id="PRO_5037728283" evidence="1">
    <location>
        <begin position="21"/>
        <end position="390"/>
    </location>
</feature>
<dbReference type="PROSITE" id="PS51257">
    <property type="entry name" value="PROKAR_LIPOPROTEIN"/>
    <property type="match status" value="1"/>
</dbReference>
<dbReference type="RefSeq" id="WP_212188223.1">
    <property type="nucleotide sequence ID" value="NZ_JAGTAR010000002.1"/>
</dbReference>
<gene>
    <name evidence="2" type="ORF">KDU71_02000</name>
</gene>
<reference evidence="2" key="1">
    <citation type="journal article" date="2018" name="Int. J. Syst. Evol. Microbiol.">
        <title>Carboxylicivirga sediminis sp. nov., isolated from coastal sediment.</title>
        <authorList>
            <person name="Wang F.Q."/>
            <person name="Ren L.H."/>
            <person name="Zou R.J."/>
            <person name="Sun Y.Z."/>
            <person name="Liu X.J."/>
            <person name="Jiang F."/>
            <person name="Liu L.J."/>
        </authorList>
    </citation>
    <scope>NUCLEOTIDE SEQUENCE</scope>
    <source>
        <strain evidence="2">JR1</strain>
    </source>
</reference>
<accession>A0A941IUK6</accession>